<comment type="caution">
    <text evidence="2">The sequence shown here is derived from an EMBL/GenBank/DDBJ whole genome shotgun (WGS) entry which is preliminary data.</text>
</comment>
<dbReference type="AlphaFoldDB" id="W1YIE0"/>
<reference evidence="2" key="1">
    <citation type="submission" date="2013-12" db="EMBL/GenBank/DDBJ databases">
        <title>A Varibaculum cambriense genome reconstructed from a premature infant gut community with otherwise low bacterial novelty that shifts toward anaerobic metabolism during the third week of life.</title>
        <authorList>
            <person name="Brown C.T."/>
            <person name="Sharon I."/>
            <person name="Thomas B.C."/>
            <person name="Castelle C.J."/>
            <person name="Morowitz M.J."/>
            <person name="Banfield J.F."/>
        </authorList>
    </citation>
    <scope>NUCLEOTIDE SEQUENCE</scope>
</reference>
<protein>
    <submittedName>
        <fullName evidence="2">Uncharacterized protein</fullName>
    </submittedName>
</protein>
<accession>W1YIE0</accession>
<evidence type="ECO:0000313" key="2">
    <source>
        <dbReference type="EMBL" id="ETJ42237.1"/>
    </source>
</evidence>
<evidence type="ECO:0000256" key="1">
    <source>
        <dbReference type="SAM" id="MobiDB-lite"/>
    </source>
</evidence>
<name>W1YIE0_9ZZZZ</name>
<feature type="non-terminal residue" evidence="2">
    <location>
        <position position="1"/>
    </location>
</feature>
<organism evidence="2">
    <name type="scientific">human gut metagenome</name>
    <dbReference type="NCBI Taxonomy" id="408170"/>
    <lineage>
        <taxon>unclassified sequences</taxon>
        <taxon>metagenomes</taxon>
        <taxon>organismal metagenomes</taxon>
    </lineage>
</organism>
<feature type="region of interest" description="Disordered" evidence="1">
    <location>
        <begin position="17"/>
        <end position="50"/>
    </location>
</feature>
<sequence>DLEIEDEGVRIETTVRTASMEGKRPAEAAGGTGSAWTVHPCCPEETRAGP</sequence>
<gene>
    <name evidence="2" type="ORF">Q604_UNBC03798G0001</name>
</gene>
<dbReference type="EMBL" id="AZMM01003798">
    <property type="protein sequence ID" value="ETJ42237.1"/>
    <property type="molecule type" value="Genomic_DNA"/>
</dbReference>
<proteinExistence type="predicted"/>